<evidence type="ECO:0000256" key="1">
    <source>
        <dbReference type="ARBA" id="ARBA00006484"/>
    </source>
</evidence>
<dbReference type="GO" id="GO:0016020">
    <property type="term" value="C:membrane"/>
    <property type="evidence" value="ECO:0007669"/>
    <property type="project" value="TreeGrafter"/>
</dbReference>
<dbReference type="AlphaFoldDB" id="A0A7D4C4J0"/>
<dbReference type="Proteomes" id="UP000503088">
    <property type="component" value="Chromosome"/>
</dbReference>
<dbReference type="PANTHER" id="PTHR44196:SF1">
    <property type="entry name" value="DEHYDROGENASE_REDUCTASE SDR FAMILY MEMBER 7B"/>
    <property type="match status" value="1"/>
</dbReference>
<dbReference type="InterPro" id="IPR036291">
    <property type="entry name" value="NAD(P)-bd_dom_sf"/>
</dbReference>
<organism evidence="5 6">
    <name type="scientific">Kroppenstedtia pulmonis</name>
    <dbReference type="NCBI Taxonomy" id="1380685"/>
    <lineage>
        <taxon>Bacteria</taxon>
        <taxon>Bacillati</taxon>
        <taxon>Bacillota</taxon>
        <taxon>Bacilli</taxon>
        <taxon>Bacillales</taxon>
        <taxon>Thermoactinomycetaceae</taxon>
        <taxon>Kroppenstedtia</taxon>
    </lineage>
</organism>
<dbReference type="CDD" id="cd05233">
    <property type="entry name" value="SDR_c"/>
    <property type="match status" value="1"/>
</dbReference>
<evidence type="ECO:0000313" key="5">
    <source>
        <dbReference type="EMBL" id="QKG83316.1"/>
    </source>
</evidence>
<dbReference type="KEGG" id="kpul:GXN76_01755"/>
<evidence type="ECO:0000259" key="4">
    <source>
        <dbReference type="SMART" id="SM00822"/>
    </source>
</evidence>
<keyword evidence="6" id="KW-1185">Reference proteome</keyword>
<dbReference type="PRINTS" id="PR00080">
    <property type="entry name" value="SDRFAMILY"/>
</dbReference>
<dbReference type="SMART" id="SM00822">
    <property type="entry name" value="PKS_KR"/>
    <property type="match status" value="1"/>
</dbReference>
<dbReference type="SUPFAM" id="SSF51735">
    <property type="entry name" value="NAD(P)-binding Rossmann-fold domains"/>
    <property type="match status" value="1"/>
</dbReference>
<dbReference type="InterPro" id="IPR002347">
    <property type="entry name" value="SDR_fam"/>
</dbReference>
<evidence type="ECO:0000256" key="3">
    <source>
        <dbReference type="RuleBase" id="RU000363"/>
    </source>
</evidence>
<evidence type="ECO:0000313" key="6">
    <source>
        <dbReference type="Proteomes" id="UP000503088"/>
    </source>
</evidence>
<dbReference type="RefSeq" id="WP_173219832.1">
    <property type="nucleotide sequence ID" value="NZ_CP048104.1"/>
</dbReference>
<name>A0A7D4C4J0_9BACL</name>
<feature type="domain" description="Ketoreductase" evidence="4">
    <location>
        <begin position="4"/>
        <end position="183"/>
    </location>
</feature>
<proteinExistence type="inferred from homology"/>
<dbReference type="EMBL" id="CP048104">
    <property type="protein sequence ID" value="QKG83316.1"/>
    <property type="molecule type" value="Genomic_DNA"/>
</dbReference>
<protein>
    <submittedName>
        <fullName evidence="5">SDR family NAD(P)-dependent oxidoreductase</fullName>
    </submittedName>
</protein>
<dbReference type="GO" id="GO:0016491">
    <property type="term" value="F:oxidoreductase activity"/>
    <property type="evidence" value="ECO:0007669"/>
    <property type="project" value="UniProtKB-KW"/>
</dbReference>
<comment type="similarity">
    <text evidence="1 3">Belongs to the short-chain dehydrogenases/reductases (SDR) family.</text>
</comment>
<gene>
    <name evidence="5" type="ORF">GXN76_01755</name>
</gene>
<dbReference type="Gene3D" id="3.40.50.720">
    <property type="entry name" value="NAD(P)-binding Rossmann-like Domain"/>
    <property type="match status" value="1"/>
</dbReference>
<dbReference type="PRINTS" id="PR00081">
    <property type="entry name" value="GDHRDH"/>
</dbReference>
<dbReference type="InterPro" id="IPR057326">
    <property type="entry name" value="KR_dom"/>
</dbReference>
<evidence type="ECO:0000256" key="2">
    <source>
        <dbReference type="ARBA" id="ARBA00023002"/>
    </source>
</evidence>
<sequence length="269" mass="29661">MTKRIVLLTGATGGIGRETARLLLKNGDYPILVSRNKSTLHELRNELGSGDIFSCDVTQEEEVDQLVEQVLQRYGKVDILINNAGHGAFGGALDLAVSDYADMMETNYLGAVRLTQAFLPSMLQYGGGRIINIASVAGLTGIPNLSAYCASKFALIGFSEALKLEYSPRILVGVLCPGPVQTPFFKGIHPSCFFPAPIARQLIDAQTVAKHVIRLIERPRVKVIPRPMHWAIQLRNILPGFYLWATKKVYDSFKQEESHPARKKHSSTL</sequence>
<dbReference type="PANTHER" id="PTHR44196">
    <property type="entry name" value="DEHYDROGENASE/REDUCTASE SDR FAMILY MEMBER 7B"/>
    <property type="match status" value="1"/>
</dbReference>
<dbReference type="Pfam" id="PF00106">
    <property type="entry name" value="adh_short"/>
    <property type="match status" value="1"/>
</dbReference>
<keyword evidence="2" id="KW-0560">Oxidoreductase</keyword>
<reference evidence="5 6" key="1">
    <citation type="submission" date="2020-01" db="EMBL/GenBank/DDBJ databases">
        <authorList>
            <person name="Gulvik C.A."/>
            <person name="Batra D.G."/>
        </authorList>
    </citation>
    <scope>NUCLEOTIDE SEQUENCE [LARGE SCALE GENOMIC DNA]</scope>
    <source>
        <strain evidence="5 6">W9323</strain>
    </source>
</reference>
<accession>A0A7D4C4J0</accession>